<comment type="catalytic activity">
    <reaction evidence="1">
        <text>Release of an N-terminal aspartate or glutamate from a peptide, with a preference for aspartate.</text>
        <dbReference type="EC" id="3.4.11.21"/>
    </reaction>
</comment>
<comment type="similarity">
    <text evidence="3 11">Belongs to the peptidase M18 family.</text>
</comment>
<evidence type="ECO:0000256" key="5">
    <source>
        <dbReference type="ARBA" id="ARBA00022438"/>
    </source>
</evidence>
<dbReference type="GO" id="GO:0008270">
    <property type="term" value="F:zinc ion binding"/>
    <property type="evidence" value="ECO:0007669"/>
    <property type="project" value="InterPro"/>
</dbReference>
<evidence type="ECO:0000256" key="7">
    <source>
        <dbReference type="ARBA" id="ARBA00022723"/>
    </source>
</evidence>
<keyword evidence="12" id="KW-0732">Signal</keyword>
<evidence type="ECO:0000313" key="13">
    <source>
        <dbReference type="EMBL" id="GFH53752.1"/>
    </source>
</evidence>
<keyword evidence="8 11" id="KW-0378">Hydrolase</keyword>
<evidence type="ECO:0000313" key="14">
    <source>
        <dbReference type="Proteomes" id="UP001054902"/>
    </source>
</evidence>
<sequence>MKLRSNLLLPFLTLACTKPFYSSGVRAFSAAARNLPPLTQPTQIKEHIPLAQKAMDYFDSSPDPFHAVQTSVDMLEAASFTELEHEASYKSQLKPGGKYYFTKNKSTLVAFTVGEQFEAGNGFKIIGGHTDSPNLKVKPRSKLTGGSTGCVQLRVECYGGGLWHTWFDRDLGVSGRVFVRGEDGKIEQKLVKIDRAILRIPNLAIHLQTAKEREAFKLNKEDHLAPLLGMAVKDALEGKTDKEEKIEDGWTEYQEPLLLQMLSSELGVETSEILDFELNLFDVQKASLGGAYSEFVHSARLDNLASCFMAVQSLVEYSSTEGALASDKDISLVALFDHEEIGSDSATGAGSPIMGEAVERICNAFEPETADHVCTHSKSISQSFVLSVDQAHAIHPNYASKHEKAHSPKMNDGMVIKRNQNQRYATTGVTGLIIREIARKAGLKPVQEFVVRNDCGCGSTIGPIISSSTGMRAIDMGCPQLSMHSIRETMGTSDFTNGLELFKAFFEHFREVDDSFADRN</sequence>
<evidence type="ECO:0000256" key="4">
    <source>
        <dbReference type="ARBA" id="ARBA00011965"/>
    </source>
</evidence>
<evidence type="ECO:0000256" key="11">
    <source>
        <dbReference type="RuleBase" id="RU004386"/>
    </source>
</evidence>
<keyword evidence="10 11" id="KW-0482">Metalloprotease</keyword>
<organism evidence="13 14">
    <name type="scientific">Chaetoceros tenuissimus</name>
    <dbReference type="NCBI Taxonomy" id="426638"/>
    <lineage>
        <taxon>Eukaryota</taxon>
        <taxon>Sar</taxon>
        <taxon>Stramenopiles</taxon>
        <taxon>Ochrophyta</taxon>
        <taxon>Bacillariophyta</taxon>
        <taxon>Coscinodiscophyceae</taxon>
        <taxon>Chaetocerotophycidae</taxon>
        <taxon>Chaetocerotales</taxon>
        <taxon>Chaetocerotaceae</taxon>
        <taxon>Chaetoceros</taxon>
    </lineage>
</organism>
<keyword evidence="6 11" id="KW-0645">Protease</keyword>
<evidence type="ECO:0000256" key="12">
    <source>
        <dbReference type="SAM" id="SignalP"/>
    </source>
</evidence>
<protein>
    <recommendedName>
        <fullName evidence="4">aspartyl aminopeptidase</fullName>
        <ecNumber evidence="4">3.4.11.21</ecNumber>
    </recommendedName>
</protein>
<reference evidence="13 14" key="1">
    <citation type="journal article" date="2021" name="Sci. Rep.">
        <title>The genome of the diatom Chaetoceros tenuissimus carries an ancient integrated fragment of an extant virus.</title>
        <authorList>
            <person name="Hongo Y."/>
            <person name="Kimura K."/>
            <person name="Takaki Y."/>
            <person name="Yoshida Y."/>
            <person name="Baba S."/>
            <person name="Kobayashi G."/>
            <person name="Nagasaki K."/>
            <person name="Hano T."/>
            <person name="Tomaru Y."/>
        </authorList>
    </citation>
    <scope>NUCLEOTIDE SEQUENCE [LARGE SCALE GENOMIC DNA]</scope>
    <source>
        <strain evidence="13 14">NIES-3715</strain>
    </source>
</reference>
<evidence type="ECO:0000256" key="9">
    <source>
        <dbReference type="ARBA" id="ARBA00022833"/>
    </source>
</evidence>
<evidence type="ECO:0000256" key="6">
    <source>
        <dbReference type="ARBA" id="ARBA00022670"/>
    </source>
</evidence>
<feature type="signal peptide" evidence="12">
    <location>
        <begin position="1"/>
        <end position="17"/>
    </location>
</feature>
<evidence type="ECO:0000256" key="1">
    <source>
        <dbReference type="ARBA" id="ARBA00001335"/>
    </source>
</evidence>
<dbReference type="Proteomes" id="UP001054902">
    <property type="component" value="Unassembled WGS sequence"/>
</dbReference>
<feature type="chain" id="PRO_5042100499" description="aspartyl aminopeptidase" evidence="12">
    <location>
        <begin position="18"/>
        <end position="520"/>
    </location>
</feature>
<dbReference type="PANTHER" id="PTHR28570">
    <property type="entry name" value="ASPARTYL AMINOPEPTIDASE"/>
    <property type="match status" value="1"/>
</dbReference>
<dbReference type="GO" id="GO:0008237">
    <property type="term" value="F:metallopeptidase activity"/>
    <property type="evidence" value="ECO:0007669"/>
    <property type="project" value="UniProtKB-KW"/>
</dbReference>
<dbReference type="AlphaFoldDB" id="A0AAD3CXB1"/>
<gene>
    <name evidence="13" type="ORF">CTEN210_10228</name>
</gene>
<dbReference type="EMBL" id="BLLK01000047">
    <property type="protein sequence ID" value="GFH53752.1"/>
    <property type="molecule type" value="Genomic_DNA"/>
</dbReference>
<comment type="caution">
    <text evidence="13">The sequence shown here is derived from an EMBL/GenBank/DDBJ whole genome shotgun (WGS) entry which is preliminary data.</text>
</comment>
<keyword evidence="5 11" id="KW-0031">Aminopeptidase</keyword>
<evidence type="ECO:0000256" key="10">
    <source>
        <dbReference type="ARBA" id="ARBA00023049"/>
    </source>
</evidence>
<dbReference type="SUPFAM" id="SSF53187">
    <property type="entry name" value="Zn-dependent exopeptidases"/>
    <property type="match status" value="1"/>
</dbReference>
<proteinExistence type="inferred from homology"/>
<dbReference type="EC" id="3.4.11.21" evidence="4"/>
<comment type="cofactor">
    <cofactor evidence="2">
        <name>Zn(2+)</name>
        <dbReference type="ChEBI" id="CHEBI:29105"/>
    </cofactor>
</comment>
<dbReference type="GO" id="GO:0005737">
    <property type="term" value="C:cytoplasm"/>
    <property type="evidence" value="ECO:0007669"/>
    <property type="project" value="UniProtKB-ARBA"/>
</dbReference>
<dbReference type="FunFam" id="2.30.250.10:FF:000001">
    <property type="entry name" value="Aspartyl aminopeptidase 1"/>
    <property type="match status" value="1"/>
</dbReference>
<evidence type="ECO:0000256" key="8">
    <source>
        <dbReference type="ARBA" id="ARBA00022801"/>
    </source>
</evidence>
<dbReference type="PROSITE" id="PS51257">
    <property type="entry name" value="PROKAR_LIPOPROTEIN"/>
    <property type="match status" value="1"/>
</dbReference>
<keyword evidence="7 11" id="KW-0479">Metal-binding</keyword>
<name>A0AAD3CXB1_9STRA</name>
<dbReference type="Gene3D" id="2.30.250.10">
    <property type="entry name" value="Aminopeptidase i, Domain 2"/>
    <property type="match status" value="1"/>
</dbReference>
<evidence type="ECO:0000256" key="2">
    <source>
        <dbReference type="ARBA" id="ARBA00001947"/>
    </source>
</evidence>
<keyword evidence="9 11" id="KW-0862">Zinc</keyword>
<dbReference type="PRINTS" id="PR00932">
    <property type="entry name" value="AMINO1PTASE"/>
</dbReference>
<dbReference type="GO" id="GO:0006508">
    <property type="term" value="P:proteolysis"/>
    <property type="evidence" value="ECO:0007669"/>
    <property type="project" value="UniProtKB-KW"/>
</dbReference>
<dbReference type="InterPro" id="IPR001948">
    <property type="entry name" value="Peptidase_M18"/>
</dbReference>
<dbReference type="Pfam" id="PF02127">
    <property type="entry name" value="Peptidase_M18"/>
    <property type="match status" value="1"/>
</dbReference>
<dbReference type="CDD" id="cd05658">
    <property type="entry name" value="M18_DAP"/>
    <property type="match status" value="1"/>
</dbReference>
<keyword evidence="14" id="KW-1185">Reference proteome</keyword>
<dbReference type="Gene3D" id="3.40.630.10">
    <property type="entry name" value="Zn peptidases"/>
    <property type="match status" value="1"/>
</dbReference>
<dbReference type="PANTHER" id="PTHR28570:SF3">
    <property type="entry name" value="ASPARTYL AMINOPEPTIDASE"/>
    <property type="match status" value="1"/>
</dbReference>
<dbReference type="SUPFAM" id="SSF101821">
    <property type="entry name" value="Aminopeptidase/glucanase lid domain"/>
    <property type="match status" value="1"/>
</dbReference>
<dbReference type="NCBIfam" id="NF002759">
    <property type="entry name" value="PRK02813.1"/>
    <property type="match status" value="1"/>
</dbReference>
<accession>A0AAD3CXB1</accession>
<dbReference type="InterPro" id="IPR023358">
    <property type="entry name" value="Peptidase_M18_dom2"/>
</dbReference>
<dbReference type="GO" id="GO:0004177">
    <property type="term" value="F:aminopeptidase activity"/>
    <property type="evidence" value="ECO:0007669"/>
    <property type="project" value="UniProtKB-KW"/>
</dbReference>
<evidence type="ECO:0000256" key="3">
    <source>
        <dbReference type="ARBA" id="ARBA00008290"/>
    </source>
</evidence>